<dbReference type="AlphaFoldDB" id="A0A699ZGA1"/>
<name>A0A699ZGA1_HAELA</name>
<reference evidence="1 2" key="1">
    <citation type="submission" date="2020-02" db="EMBL/GenBank/DDBJ databases">
        <title>Draft genome sequence of Haematococcus lacustris strain NIES-144.</title>
        <authorList>
            <person name="Morimoto D."/>
            <person name="Nakagawa S."/>
            <person name="Yoshida T."/>
            <person name="Sawayama S."/>
        </authorList>
    </citation>
    <scope>NUCLEOTIDE SEQUENCE [LARGE SCALE GENOMIC DNA]</scope>
    <source>
        <strain evidence="1 2">NIES-144</strain>
    </source>
</reference>
<accession>A0A699ZGA1</accession>
<organism evidence="1 2">
    <name type="scientific">Haematococcus lacustris</name>
    <name type="common">Green alga</name>
    <name type="synonym">Haematococcus pluvialis</name>
    <dbReference type="NCBI Taxonomy" id="44745"/>
    <lineage>
        <taxon>Eukaryota</taxon>
        <taxon>Viridiplantae</taxon>
        <taxon>Chlorophyta</taxon>
        <taxon>core chlorophytes</taxon>
        <taxon>Chlorophyceae</taxon>
        <taxon>CS clade</taxon>
        <taxon>Chlamydomonadales</taxon>
        <taxon>Haematococcaceae</taxon>
        <taxon>Haematococcus</taxon>
    </lineage>
</organism>
<protein>
    <submittedName>
        <fullName evidence="1">Uncharacterized protein</fullName>
    </submittedName>
</protein>
<sequence length="347" mass="36675">MIDQLQGVRWFTAQTELGNLDSTWNDSQGPDIPGRMVHSPLCRWDNHRHLATQSRQSNILSEGDAGELQGDACAVLLGHLNPAGALPPLHVPAQTQQQQQHLAHAHCSTPPPAVPTCLPLAAHRARGAGLHASPPAAFLRAAQRLDISQSAWRGAHSASSSVNSARGGDKNDTAAGATAGLTCCQTDVLELALGGKGAGHCSTSTGTRHSEAPATMPHVGLHIQPPGGRPSAPALRWWTWRSAARQADTGRQCLQGDGWPPVIYPPCAMRRLGWWHTLACGVRVLKQAGPHCLVQSAAGGMSLLTLLGGVGIHPGDGIDQVHHTLVAQAALQTDTQQCPPWLMHQVM</sequence>
<dbReference type="Proteomes" id="UP000485058">
    <property type="component" value="Unassembled WGS sequence"/>
</dbReference>
<gene>
    <name evidence="1" type="ORF">HaLaN_15247</name>
</gene>
<keyword evidence="2" id="KW-1185">Reference proteome</keyword>
<comment type="caution">
    <text evidence="1">The sequence shown here is derived from an EMBL/GenBank/DDBJ whole genome shotgun (WGS) entry which is preliminary data.</text>
</comment>
<proteinExistence type="predicted"/>
<dbReference type="EMBL" id="BLLF01001301">
    <property type="protein sequence ID" value="GFH18439.1"/>
    <property type="molecule type" value="Genomic_DNA"/>
</dbReference>
<evidence type="ECO:0000313" key="1">
    <source>
        <dbReference type="EMBL" id="GFH18439.1"/>
    </source>
</evidence>
<evidence type="ECO:0000313" key="2">
    <source>
        <dbReference type="Proteomes" id="UP000485058"/>
    </source>
</evidence>